<keyword evidence="5" id="KW-0234">DNA repair</keyword>
<dbReference type="Gene3D" id="3.30.310.40">
    <property type="match status" value="1"/>
</dbReference>
<reference evidence="11 12" key="1">
    <citation type="submission" date="2020-06" db="EMBL/GenBank/DDBJ databases">
        <title>The yeast mating-type switching endonuclease HO is a domesticated member of an unorthodox homing genetic element family.</title>
        <authorList>
            <person name="Coughlan A.Y."/>
            <person name="Lombardi L."/>
            <person name="Braun-Galleani S."/>
            <person name="Martos A.R."/>
            <person name="Galeote V."/>
            <person name="Bigey F."/>
            <person name="Dequin S."/>
            <person name="Byrne K.P."/>
            <person name="Wolfe K.H."/>
        </authorList>
    </citation>
    <scope>NUCLEOTIDE SEQUENCE [LARGE SCALE GENOMIC DNA]</scope>
    <source>
        <strain evidence="11 12">CBS764</strain>
    </source>
</reference>
<dbReference type="Proteomes" id="UP000515788">
    <property type="component" value="Chromosome 3"/>
</dbReference>
<keyword evidence="4" id="KW-0378">Hydrolase</keyword>
<dbReference type="Gene3D" id="1.10.1670.10">
    <property type="entry name" value="Helix-hairpin-Helix base-excision DNA repair enzymes (C-terminal)"/>
    <property type="match status" value="1"/>
</dbReference>
<dbReference type="GO" id="GO:0006289">
    <property type="term" value="P:nucleotide-excision repair"/>
    <property type="evidence" value="ECO:0007669"/>
    <property type="project" value="InterPro"/>
</dbReference>
<dbReference type="EC" id="4.2.99.18" evidence="2"/>
<evidence type="ECO:0000256" key="8">
    <source>
        <dbReference type="ARBA" id="ARBA00023295"/>
    </source>
</evidence>
<dbReference type="OrthoDB" id="238681at2759"/>
<evidence type="ECO:0000313" key="11">
    <source>
        <dbReference type="EMBL" id="QLL32413.1"/>
    </source>
</evidence>
<evidence type="ECO:0000256" key="5">
    <source>
        <dbReference type="ARBA" id="ARBA00023204"/>
    </source>
</evidence>
<dbReference type="GO" id="GO:0006285">
    <property type="term" value="P:base-excision repair, AP site formation"/>
    <property type="evidence" value="ECO:0007669"/>
    <property type="project" value="UniProtKB-ARBA"/>
</dbReference>
<dbReference type="SUPFAM" id="SSF48150">
    <property type="entry name" value="DNA-glycosylase"/>
    <property type="match status" value="1"/>
</dbReference>
<keyword evidence="7" id="KW-0511">Multifunctional enzyme</keyword>
<dbReference type="GO" id="GO:0003684">
    <property type="term" value="F:damaged DNA binding"/>
    <property type="evidence" value="ECO:0007669"/>
    <property type="project" value="InterPro"/>
</dbReference>
<proteinExistence type="inferred from homology"/>
<dbReference type="PANTHER" id="PTHR10242:SF2">
    <property type="entry name" value="N-GLYCOSYLASE_DNA LYASE"/>
    <property type="match status" value="1"/>
</dbReference>
<evidence type="ECO:0000259" key="10">
    <source>
        <dbReference type="SMART" id="SM00478"/>
    </source>
</evidence>
<dbReference type="EMBL" id="CP059248">
    <property type="protein sequence ID" value="QLL32413.1"/>
    <property type="molecule type" value="Genomic_DNA"/>
</dbReference>
<keyword evidence="3" id="KW-0227">DNA damage</keyword>
<name>A0A7G3ZFX7_9SACH</name>
<dbReference type="Pfam" id="PF07934">
    <property type="entry name" value="OGG_N"/>
    <property type="match status" value="1"/>
</dbReference>
<evidence type="ECO:0000313" key="12">
    <source>
        <dbReference type="Proteomes" id="UP000515788"/>
    </source>
</evidence>
<evidence type="ECO:0000256" key="2">
    <source>
        <dbReference type="ARBA" id="ARBA00012720"/>
    </source>
</evidence>
<dbReference type="AlphaFoldDB" id="A0A7G3ZFX7"/>
<dbReference type="RefSeq" id="XP_037139088.1">
    <property type="nucleotide sequence ID" value="XM_037283192.1"/>
</dbReference>
<gene>
    <name evidence="11" type="ORF">HG536_0C05820</name>
</gene>
<evidence type="ECO:0000256" key="4">
    <source>
        <dbReference type="ARBA" id="ARBA00022801"/>
    </source>
</evidence>
<dbReference type="CDD" id="cd00056">
    <property type="entry name" value="ENDO3c"/>
    <property type="match status" value="1"/>
</dbReference>
<dbReference type="InterPro" id="IPR023170">
    <property type="entry name" value="HhH_base_excis_C"/>
</dbReference>
<evidence type="ECO:0000256" key="7">
    <source>
        <dbReference type="ARBA" id="ARBA00023268"/>
    </source>
</evidence>
<organism evidence="11 12">
    <name type="scientific">Torulaspora globosa</name>
    <dbReference type="NCBI Taxonomy" id="48254"/>
    <lineage>
        <taxon>Eukaryota</taxon>
        <taxon>Fungi</taxon>
        <taxon>Dikarya</taxon>
        <taxon>Ascomycota</taxon>
        <taxon>Saccharomycotina</taxon>
        <taxon>Saccharomycetes</taxon>
        <taxon>Saccharomycetales</taxon>
        <taxon>Saccharomycetaceae</taxon>
        <taxon>Torulaspora</taxon>
    </lineage>
</organism>
<protein>
    <recommendedName>
        <fullName evidence="2">DNA-(apurinic or apyrimidinic site) lyase</fullName>
        <ecNumber evidence="2">4.2.99.18</ecNumber>
    </recommendedName>
</protein>
<comment type="similarity">
    <text evidence="1">Belongs to the type-1 OGG1 family.</text>
</comment>
<dbReference type="SMART" id="SM00478">
    <property type="entry name" value="ENDO3c"/>
    <property type="match status" value="1"/>
</dbReference>
<accession>A0A7G3ZFX7</accession>
<dbReference type="GO" id="GO:0034039">
    <property type="term" value="F:8-oxo-7,8-dihydroguanine DNA N-glycosylase activity"/>
    <property type="evidence" value="ECO:0007669"/>
    <property type="project" value="TreeGrafter"/>
</dbReference>
<evidence type="ECO:0000256" key="3">
    <source>
        <dbReference type="ARBA" id="ARBA00022763"/>
    </source>
</evidence>
<dbReference type="InterPro" id="IPR052054">
    <property type="entry name" value="Oxidative_DNA_repair_enzyme"/>
</dbReference>
<keyword evidence="12" id="KW-1185">Reference proteome</keyword>
<dbReference type="GO" id="GO:0140078">
    <property type="term" value="F:class I DNA-(apurinic or apyrimidinic site) endonuclease activity"/>
    <property type="evidence" value="ECO:0007669"/>
    <property type="project" value="UniProtKB-EC"/>
</dbReference>
<feature type="domain" description="HhH-GPD" evidence="10">
    <location>
        <begin position="127"/>
        <end position="302"/>
    </location>
</feature>
<sequence>MPKFHQIAIAKNELYLENVLQAGQAFRWVFNELKNHYSSTMKIGDRYSIVILRQPSPEVVEYATVDDGCNHSVLKEHLMRYFRLEVSLEELHSKQWLPNDSRFASFKPKGVRMLAQEPWETLVSFICSSNNNISRITRMCHSLSANYGNEVGSFESLDYYSFPTSDEVAARATEDELRSLGFGYRAKFIVETAKKMVRDKKEHGFSDDTKFLQYLQSRMTYEQMREHLMSYTGIGPKVADCICLMGLHMDEVVPVDVHVARIAKRDYQFQARKIDVKELAKKYHCMPLTRKKINLELDLIRMMFLKKWGGYAGWAQGVLFSNEIGKTSGATSDGVIKRRKLEVKSDAVMAENATVKAEIKKEVYNVAYETEEVQYSNRGRPKRRAVSQLKVAAYAE</sequence>
<dbReference type="InterPro" id="IPR012904">
    <property type="entry name" value="OGG_N"/>
</dbReference>
<evidence type="ECO:0000256" key="1">
    <source>
        <dbReference type="ARBA" id="ARBA00010679"/>
    </source>
</evidence>
<dbReference type="InterPro" id="IPR011257">
    <property type="entry name" value="DNA_glycosylase"/>
</dbReference>
<keyword evidence="6" id="KW-0456">Lyase</keyword>
<dbReference type="GO" id="GO:0005634">
    <property type="term" value="C:nucleus"/>
    <property type="evidence" value="ECO:0007669"/>
    <property type="project" value="TreeGrafter"/>
</dbReference>
<dbReference type="Pfam" id="PF00730">
    <property type="entry name" value="HhH-GPD"/>
    <property type="match status" value="1"/>
</dbReference>
<dbReference type="PANTHER" id="PTHR10242">
    <property type="entry name" value="8-OXOGUANINE DNA GLYCOSYLASE"/>
    <property type="match status" value="1"/>
</dbReference>
<comment type="catalytic activity">
    <reaction evidence="9">
        <text>2'-deoxyribonucleotide-(2'-deoxyribose 5'-phosphate)-2'-deoxyribonucleotide-DNA = a 3'-end 2'-deoxyribonucleotide-(2,3-dehydro-2,3-deoxyribose 5'-phosphate)-DNA + a 5'-end 5'-phospho-2'-deoxyribonucleoside-DNA + H(+)</text>
        <dbReference type="Rhea" id="RHEA:66592"/>
        <dbReference type="Rhea" id="RHEA-COMP:13180"/>
        <dbReference type="Rhea" id="RHEA-COMP:16897"/>
        <dbReference type="Rhea" id="RHEA-COMP:17067"/>
        <dbReference type="ChEBI" id="CHEBI:15378"/>
        <dbReference type="ChEBI" id="CHEBI:136412"/>
        <dbReference type="ChEBI" id="CHEBI:157695"/>
        <dbReference type="ChEBI" id="CHEBI:167181"/>
        <dbReference type="EC" id="4.2.99.18"/>
    </reaction>
</comment>
<keyword evidence="8" id="KW-0326">Glycosidase</keyword>
<dbReference type="InterPro" id="IPR003265">
    <property type="entry name" value="HhH-GPD_domain"/>
</dbReference>
<evidence type="ECO:0000256" key="6">
    <source>
        <dbReference type="ARBA" id="ARBA00023239"/>
    </source>
</evidence>
<evidence type="ECO:0000256" key="9">
    <source>
        <dbReference type="ARBA" id="ARBA00044632"/>
    </source>
</evidence>
<dbReference type="GeneID" id="59325549"/>
<dbReference type="SUPFAM" id="SSF55945">
    <property type="entry name" value="TATA-box binding protein-like"/>
    <property type="match status" value="1"/>
</dbReference>
<dbReference type="KEGG" id="tgb:HG536_0C05820"/>
<dbReference type="Gene3D" id="1.10.340.30">
    <property type="entry name" value="Hypothetical protein, domain 2"/>
    <property type="match status" value="1"/>
</dbReference>